<sequence>MESSNSTHSVLKARYYPRTDFLNANLGARLSLFRGVYGAQKGLIEKDASNATWKYDILEGLFDEEHKRKICSIPLSRSGLNDELIWRPEGSGAYSVRSGYRLLRNDRFFQSDGQSTGHSADLSKFYTELWTVPLPAKVKITMWRIAHNFLSTYANLQNRRLNVNNICSLCQSCRETIVRDCWFSRHLLSYQGVHLPTGSIYIPWKDWLSTFFVNLSGRHKRIYMVPHGLSGLLETK</sequence>
<dbReference type="InterPro" id="IPR026960">
    <property type="entry name" value="RVT-Znf"/>
</dbReference>
<dbReference type="Proteomes" id="UP001396334">
    <property type="component" value="Unassembled WGS sequence"/>
</dbReference>
<evidence type="ECO:0000259" key="1">
    <source>
        <dbReference type="Pfam" id="PF13966"/>
    </source>
</evidence>
<keyword evidence="3" id="KW-1185">Reference proteome</keyword>
<evidence type="ECO:0000313" key="2">
    <source>
        <dbReference type="EMBL" id="KAK8999289.1"/>
    </source>
</evidence>
<dbReference type="EMBL" id="JBBPBN010000040">
    <property type="protein sequence ID" value="KAK8999289.1"/>
    <property type="molecule type" value="Genomic_DNA"/>
</dbReference>
<proteinExistence type="predicted"/>
<feature type="domain" description="Reverse transcriptase zinc-binding" evidence="1">
    <location>
        <begin position="94"/>
        <end position="177"/>
    </location>
</feature>
<name>A0ABR2QFG8_9ROSI</name>
<comment type="caution">
    <text evidence="2">The sequence shown here is derived from an EMBL/GenBank/DDBJ whole genome shotgun (WGS) entry which is preliminary data.</text>
</comment>
<dbReference type="Pfam" id="PF13966">
    <property type="entry name" value="zf-RVT"/>
    <property type="match status" value="1"/>
</dbReference>
<protein>
    <recommendedName>
        <fullName evidence="1">Reverse transcriptase zinc-binding domain-containing protein</fullName>
    </recommendedName>
</protein>
<accession>A0ABR2QFG8</accession>
<reference evidence="2 3" key="1">
    <citation type="journal article" date="2024" name="G3 (Bethesda)">
        <title>Genome assembly of Hibiscus sabdariffa L. provides insights into metabolisms of medicinal natural products.</title>
        <authorList>
            <person name="Kim T."/>
        </authorList>
    </citation>
    <scope>NUCLEOTIDE SEQUENCE [LARGE SCALE GENOMIC DNA]</scope>
    <source>
        <strain evidence="2">TK-2024</strain>
        <tissue evidence="2">Old leaves</tissue>
    </source>
</reference>
<gene>
    <name evidence="2" type="ORF">V6N11_070465</name>
</gene>
<evidence type="ECO:0000313" key="3">
    <source>
        <dbReference type="Proteomes" id="UP001396334"/>
    </source>
</evidence>
<organism evidence="2 3">
    <name type="scientific">Hibiscus sabdariffa</name>
    <name type="common">roselle</name>
    <dbReference type="NCBI Taxonomy" id="183260"/>
    <lineage>
        <taxon>Eukaryota</taxon>
        <taxon>Viridiplantae</taxon>
        <taxon>Streptophyta</taxon>
        <taxon>Embryophyta</taxon>
        <taxon>Tracheophyta</taxon>
        <taxon>Spermatophyta</taxon>
        <taxon>Magnoliopsida</taxon>
        <taxon>eudicotyledons</taxon>
        <taxon>Gunneridae</taxon>
        <taxon>Pentapetalae</taxon>
        <taxon>rosids</taxon>
        <taxon>malvids</taxon>
        <taxon>Malvales</taxon>
        <taxon>Malvaceae</taxon>
        <taxon>Malvoideae</taxon>
        <taxon>Hibiscus</taxon>
    </lineage>
</organism>